<reference evidence="21 22" key="1">
    <citation type="submission" date="2017-05" db="EMBL/GenBank/DDBJ databases">
        <title>Vagococcus spp. assemblies.</title>
        <authorList>
            <person name="Gulvik C.A."/>
        </authorList>
    </citation>
    <scope>NUCLEOTIDE SEQUENCE [LARGE SCALE GENOMIC DNA]</scope>
    <source>
        <strain evidence="21 22">SS1714</strain>
    </source>
</reference>
<dbReference type="InterPro" id="IPR003352">
    <property type="entry name" value="PTS_EIIC"/>
</dbReference>
<evidence type="ECO:0000256" key="7">
    <source>
        <dbReference type="ARBA" id="ARBA00022692"/>
    </source>
</evidence>
<feature type="domain" description="PTS EIIB type-1" evidence="19">
    <location>
        <begin position="5"/>
        <end position="87"/>
    </location>
</feature>
<feature type="transmembrane region" description="Helical" evidence="17">
    <location>
        <begin position="262"/>
        <end position="283"/>
    </location>
</feature>
<comment type="subcellular location">
    <subcellularLocation>
        <location evidence="1">Cell membrane</location>
        <topology evidence="1">Multi-pass membrane protein</topology>
    </subcellularLocation>
</comment>
<keyword evidence="7 17" id="KW-0812">Transmembrane</keyword>
<evidence type="ECO:0000256" key="4">
    <source>
        <dbReference type="ARBA" id="ARBA00022597"/>
    </source>
</evidence>
<comment type="catalytic activity">
    <reaction evidence="13">
        <text>N(pros)-phospho-L-histidyl-[protein](out) + sucrose = sucrose 6(G)-phosphate(in) + L-histidyl-[protein]</text>
        <dbReference type="Rhea" id="RHEA:49236"/>
        <dbReference type="Rhea" id="RHEA-COMP:9745"/>
        <dbReference type="Rhea" id="RHEA-COMP:9746"/>
        <dbReference type="ChEBI" id="CHEBI:17992"/>
        <dbReference type="ChEBI" id="CHEBI:29979"/>
        <dbReference type="ChEBI" id="CHEBI:64837"/>
        <dbReference type="ChEBI" id="CHEBI:91002"/>
        <dbReference type="EC" id="2.7.1.211"/>
    </reaction>
</comment>
<dbReference type="Gene3D" id="2.70.70.10">
    <property type="entry name" value="Glucose Permease (Domain IIA)"/>
    <property type="match status" value="1"/>
</dbReference>
<accession>A0A430B8F8</accession>
<feature type="transmembrane region" description="Helical" evidence="17">
    <location>
        <begin position="445"/>
        <end position="467"/>
    </location>
</feature>
<comment type="function">
    <text evidence="12">The phosphoenolpyruvate-dependent sugar phosphotransferase system (sugar PTS), a major carbohydrate active transport system, catalyzes the phosphorylation of incoming sugar substrates concomitantly with their translocation across the cell membrane. This system is involved in sucrose transport.</text>
</comment>
<dbReference type="NCBIfam" id="TIGR01995">
    <property type="entry name" value="PTS-II-ABC-beta"/>
    <property type="match status" value="1"/>
</dbReference>
<evidence type="ECO:0000256" key="17">
    <source>
        <dbReference type="SAM" id="Phobius"/>
    </source>
</evidence>
<dbReference type="SUPFAM" id="SSF51261">
    <property type="entry name" value="Duplicated hybrid motif"/>
    <property type="match status" value="1"/>
</dbReference>
<keyword evidence="2" id="KW-0813">Transport</keyword>
<evidence type="ECO:0000256" key="5">
    <source>
        <dbReference type="ARBA" id="ARBA00022679"/>
    </source>
</evidence>
<dbReference type="FunFam" id="2.70.70.10:FF:000001">
    <property type="entry name" value="PTS system glucose-specific IIA component"/>
    <property type="match status" value="1"/>
</dbReference>
<dbReference type="RefSeq" id="WP_126790659.1">
    <property type="nucleotide sequence ID" value="NZ_CP060720.1"/>
</dbReference>
<dbReference type="InterPro" id="IPR013013">
    <property type="entry name" value="PTS_EIIC_1"/>
</dbReference>
<evidence type="ECO:0000256" key="10">
    <source>
        <dbReference type="ARBA" id="ARBA00023136"/>
    </source>
</evidence>
<dbReference type="InterPro" id="IPR050558">
    <property type="entry name" value="PTS_Sugar-Specific_Components"/>
</dbReference>
<evidence type="ECO:0000256" key="6">
    <source>
        <dbReference type="ARBA" id="ARBA00022683"/>
    </source>
</evidence>
<keyword evidence="10 17" id="KW-0472">Membrane</keyword>
<dbReference type="PANTHER" id="PTHR30175">
    <property type="entry name" value="PHOSPHOTRANSFERASE SYSTEM TRANSPORT PROTEIN"/>
    <property type="match status" value="1"/>
</dbReference>
<evidence type="ECO:0000313" key="21">
    <source>
        <dbReference type="EMBL" id="RSU16636.1"/>
    </source>
</evidence>
<dbReference type="InterPro" id="IPR001127">
    <property type="entry name" value="PTS_EIIA_1_perm"/>
</dbReference>
<dbReference type="InterPro" id="IPR011297">
    <property type="entry name" value="PTS_IIABC_b_glu"/>
</dbReference>
<dbReference type="GO" id="GO:0015771">
    <property type="term" value="P:trehalose transport"/>
    <property type="evidence" value="ECO:0007669"/>
    <property type="project" value="TreeGrafter"/>
</dbReference>
<dbReference type="Gene3D" id="3.30.1360.60">
    <property type="entry name" value="Glucose permease domain IIB"/>
    <property type="match status" value="1"/>
</dbReference>
<feature type="transmembrane region" description="Helical" evidence="17">
    <location>
        <begin position="176"/>
        <end position="195"/>
    </location>
</feature>
<feature type="transmembrane region" description="Helical" evidence="17">
    <location>
        <begin position="341"/>
        <end position="361"/>
    </location>
</feature>
<feature type="transmembrane region" description="Helical" evidence="17">
    <location>
        <begin position="144"/>
        <end position="164"/>
    </location>
</feature>
<evidence type="ECO:0000256" key="8">
    <source>
        <dbReference type="ARBA" id="ARBA00022777"/>
    </source>
</evidence>
<dbReference type="PROSITE" id="PS51103">
    <property type="entry name" value="PTS_EIIC_TYPE_1"/>
    <property type="match status" value="1"/>
</dbReference>
<dbReference type="PROSITE" id="PS51098">
    <property type="entry name" value="PTS_EIIB_TYPE_1"/>
    <property type="match status" value="1"/>
</dbReference>
<dbReference type="GO" id="GO:0016301">
    <property type="term" value="F:kinase activity"/>
    <property type="evidence" value="ECO:0007669"/>
    <property type="project" value="UniProtKB-KW"/>
</dbReference>
<dbReference type="CDD" id="cd00212">
    <property type="entry name" value="PTS_IIB_glc"/>
    <property type="match status" value="1"/>
</dbReference>
<evidence type="ECO:0000256" key="14">
    <source>
        <dbReference type="ARBA" id="ARBA00074554"/>
    </source>
</evidence>
<evidence type="ECO:0000256" key="1">
    <source>
        <dbReference type="ARBA" id="ARBA00004651"/>
    </source>
</evidence>
<keyword evidence="6" id="KW-0598">Phosphotransferase system</keyword>
<keyword evidence="5" id="KW-0808">Transferase</keyword>
<dbReference type="PROSITE" id="PS01035">
    <property type="entry name" value="PTS_EIIB_TYPE_1_CYS"/>
    <property type="match status" value="1"/>
</dbReference>
<dbReference type="InterPro" id="IPR018113">
    <property type="entry name" value="PTrfase_EIIB_Cys"/>
</dbReference>
<dbReference type="InterPro" id="IPR011055">
    <property type="entry name" value="Dup_hybrid_motif"/>
</dbReference>
<dbReference type="Proteomes" id="UP000288028">
    <property type="component" value="Unassembled WGS sequence"/>
</dbReference>
<evidence type="ECO:0000256" key="12">
    <source>
        <dbReference type="ARBA" id="ARBA00045139"/>
    </source>
</evidence>
<gene>
    <name evidence="21" type="ORF">CBF28_00170</name>
</gene>
<evidence type="ECO:0000256" key="9">
    <source>
        <dbReference type="ARBA" id="ARBA00022989"/>
    </source>
</evidence>
<protein>
    <recommendedName>
        <fullName evidence="14">PTS system sucrose-specific EIIBCA component</fullName>
        <ecNumber evidence="11">2.7.1.211</ecNumber>
    </recommendedName>
    <alternativeName>
        <fullName evidence="15">EIIBCA-Scr</fullName>
    </alternativeName>
</protein>
<proteinExistence type="predicted"/>
<dbReference type="GO" id="GO:0005886">
    <property type="term" value="C:plasma membrane"/>
    <property type="evidence" value="ECO:0007669"/>
    <property type="project" value="UniProtKB-SubCell"/>
</dbReference>
<dbReference type="NCBIfam" id="TIGR00830">
    <property type="entry name" value="PTBA"/>
    <property type="match status" value="1"/>
</dbReference>
<dbReference type="EC" id="2.7.1.211" evidence="11"/>
<comment type="caution">
    <text evidence="21">The sequence shown here is derived from an EMBL/GenBank/DDBJ whole genome shotgun (WGS) entry which is preliminary data.</text>
</comment>
<dbReference type="GeneID" id="95580015"/>
<keyword evidence="22" id="KW-1185">Reference proteome</keyword>
<keyword evidence="3" id="KW-1003">Cell membrane</keyword>
<dbReference type="Pfam" id="PF00367">
    <property type="entry name" value="PTS_EIIB"/>
    <property type="match status" value="1"/>
</dbReference>
<keyword evidence="4" id="KW-0762">Sugar transport</keyword>
<feature type="domain" description="PTS EIIA type-1" evidence="18">
    <location>
        <begin position="511"/>
        <end position="615"/>
    </location>
</feature>
<dbReference type="PANTHER" id="PTHR30175:SF1">
    <property type="entry name" value="PTS SYSTEM ARBUTIN-, CELLOBIOSE-, AND SALICIN-SPECIFIC EIIBC COMPONENT-RELATED"/>
    <property type="match status" value="1"/>
</dbReference>
<dbReference type="Pfam" id="PF02378">
    <property type="entry name" value="PTS_EIIC"/>
    <property type="match status" value="1"/>
</dbReference>
<sequence>MSKYEQLAKEIVEHVGGEKNINSLTHCVTRLRFKLKDEKSADESFLKQLDGVITVMKSGGQFQVVIGNHVPDVYAEVVKVANISTESTEKVESGDSKKIMDKFIDIISGVFQPVLGIMSAAGMLKGFNILFSVMGLYSDTSGAYQLFNAMSDVLFMFLPVFLGYTSAKKFGLKPMIGMLLGLSLCYPAIQLSALSEAGKPLYTLFANSGVFSTPIYMEFFNIPIITMDYTSTVLPVIFIVYVAAKCQSFLEKRIPDVLKLFMVPMLTIVISMTLGFLVIGPLATYASNLIAEGVMLIRSFSPMLAGAFIGFFWQILVIFGLHWGIIPLYVNNIATLGYDNVMMPFFATTFAQTAVVFAMMLKTKDKQLKALTASSVISGIFGITEPAIYGITLPRKKPFIISCIASGIAGAYYGYANLREYIFGGMGIFEFPAMINPETKGMGDIWVALIGLAIAIPIAFILTMIFYKDEETVAPKVEKTVTKETTKFESSPQAIYSPMEGQVIPLSDIKDEAFSQGLLGKGVGLIPTKGKLYAPFTGTVVSIFPTKHAIGLVSESGIEVLIHVGLDTVQMEGEGFTTFVEQGAKVEKGQHILSFDIEKIKAAGFSVETPIVITNSDDFMDIITLDPKSIEKEELIITTIV</sequence>
<evidence type="ECO:0000256" key="2">
    <source>
        <dbReference type="ARBA" id="ARBA00022448"/>
    </source>
</evidence>
<dbReference type="GO" id="GO:0008982">
    <property type="term" value="F:protein-N(PI)-phosphohistidine-sugar phosphotransferase activity"/>
    <property type="evidence" value="ECO:0007669"/>
    <property type="project" value="InterPro"/>
</dbReference>
<dbReference type="InterPro" id="IPR001996">
    <property type="entry name" value="PTS_IIB_1"/>
</dbReference>
<dbReference type="AlphaFoldDB" id="A0A430B8F8"/>
<feature type="domain" description="PTS EIIC type-1" evidence="20">
    <location>
        <begin position="105"/>
        <end position="478"/>
    </location>
</feature>
<keyword evidence="9 17" id="KW-1133">Transmembrane helix</keyword>
<evidence type="ECO:0000259" key="20">
    <source>
        <dbReference type="PROSITE" id="PS51103"/>
    </source>
</evidence>
<dbReference type="FunFam" id="3.30.1360.60:FF:000001">
    <property type="entry name" value="PTS system glucose-specific IIBC component PtsG"/>
    <property type="match status" value="1"/>
</dbReference>
<organism evidence="21 22">
    <name type="scientific">Vagococcus carniphilus</name>
    <dbReference type="NCBI Taxonomy" id="218144"/>
    <lineage>
        <taxon>Bacteria</taxon>
        <taxon>Bacillati</taxon>
        <taxon>Bacillota</taxon>
        <taxon>Bacilli</taxon>
        <taxon>Lactobacillales</taxon>
        <taxon>Enterococcaceae</taxon>
        <taxon>Vagococcus</taxon>
    </lineage>
</organism>
<name>A0A430B8F8_9ENTE</name>
<evidence type="ECO:0000256" key="11">
    <source>
        <dbReference type="ARBA" id="ARBA00044053"/>
    </source>
</evidence>
<dbReference type="PROSITE" id="PS00371">
    <property type="entry name" value="PTS_EIIA_TYPE_1_HIS"/>
    <property type="match status" value="1"/>
</dbReference>
<feature type="active site" description="Phosphocysteine intermediate; for EIIB activity" evidence="16">
    <location>
        <position position="27"/>
    </location>
</feature>
<evidence type="ECO:0000256" key="13">
    <source>
        <dbReference type="ARBA" id="ARBA00048931"/>
    </source>
</evidence>
<dbReference type="PROSITE" id="PS51093">
    <property type="entry name" value="PTS_EIIA_TYPE_1"/>
    <property type="match status" value="1"/>
</dbReference>
<evidence type="ECO:0000256" key="16">
    <source>
        <dbReference type="PROSITE-ProRule" id="PRU00421"/>
    </source>
</evidence>
<dbReference type="InterPro" id="IPR036878">
    <property type="entry name" value="Glu_permease_IIB"/>
</dbReference>
<dbReference type="Pfam" id="PF00358">
    <property type="entry name" value="PTS_EIIA_1"/>
    <property type="match status" value="1"/>
</dbReference>
<evidence type="ECO:0000313" key="22">
    <source>
        <dbReference type="Proteomes" id="UP000288028"/>
    </source>
</evidence>
<feature type="transmembrane region" description="Helical" evidence="17">
    <location>
        <begin position="103"/>
        <end position="124"/>
    </location>
</feature>
<dbReference type="SUPFAM" id="SSF55604">
    <property type="entry name" value="Glucose permease domain IIB"/>
    <property type="match status" value="1"/>
</dbReference>
<evidence type="ECO:0000259" key="18">
    <source>
        <dbReference type="PROSITE" id="PS51093"/>
    </source>
</evidence>
<dbReference type="GO" id="GO:0090589">
    <property type="term" value="F:protein-phosphocysteine-trehalose phosphotransferase system transporter activity"/>
    <property type="evidence" value="ECO:0007669"/>
    <property type="project" value="TreeGrafter"/>
</dbReference>
<feature type="transmembrane region" description="Helical" evidence="17">
    <location>
        <begin position="232"/>
        <end position="250"/>
    </location>
</feature>
<evidence type="ECO:0000259" key="19">
    <source>
        <dbReference type="PROSITE" id="PS51098"/>
    </source>
</evidence>
<evidence type="ECO:0000256" key="3">
    <source>
        <dbReference type="ARBA" id="ARBA00022475"/>
    </source>
</evidence>
<dbReference type="EMBL" id="NGKB01000001">
    <property type="protein sequence ID" value="RSU16636.1"/>
    <property type="molecule type" value="Genomic_DNA"/>
</dbReference>
<evidence type="ECO:0000256" key="15">
    <source>
        <dbReference type="ARBA" id="ARBA00081008"/>
    </source>
</evidence>
<dbReference type="OrthoDB" id="9769191at2"/>
<feature type="transmembrane region" description="Helical" evidence="17">
    <location>
        <begin position="399"/>
        <end position="416"/>
    </location>
</feature>
<feature type="transmembrane region" description="Helical" evidence="17">
    <location>
        <begin position="304"/>
        <end position="329"/>
    </location>
</feature>
<dbReference type="GO" id="GO:0009401">
    <property type="term" value="P:phosphoenolpyruvate-dependent sugar phosphotransferase system"/>
    <property type="evidence" value="ECO:0007669"/>
    <property type="project" value="UniProtKB-KW"/>
</dbReference>
<keyword evidence="8" id="KW-0418">Kinase</keyword>